<evidence type="ECO:0000313" key="1">
    <source>
        <dbReference type="EMBL" id="KAK9004643.1"/>
    </source>
</evidence>
<proteinExistence type="predicted"/>
<dbReference type="Proteomes" id="UP001396334">
    <property type="component" value="Unassembled WGS sequence"/>
</dbReference>
<name>A0ABR2QVK1_9ROSI</name>
<gene>
    <name evidence="1" type="ORF">V6N11_042105</name>
</gene>
<organism evidence="1 2">
    <name type="scientific">Hibiscus sabdariffa</name>
    <name type="common">roselle</name>
    <dbReference type="NCBI Taxonomy" id="183260"/>
    <lineage>
        <taxon>Eukaryota</taxon>
        <taxon>Viridiplantae</taxon>
        <taxon>Streptophyta</taxon>
        <taxon>Embryophyta</taxon>
        <taxon>Tracheophyta</taxon>
        <taxon>Spermatophyta</taxon>
        <taxon>Magnoliopsida</taxon>
        <taxon>eudicotyledons</taxon>
        <taxon>Gunneridae</taxon>
        <taxon>Pentapetalae</taxon>
        <taxon>rosids</taxon>
        <taxon>malvids</taxon>
        <taxon>Malvales</taxon>
        <taxon>Malvaceae</taxon>
        <taxon>Malvoideae</taxon>
        <taxon>Hibiscus</taxon>
    </lineage>
</organism>
<sequence>MGWVSRRREWESRRGICREWEEWESQLNLSDGKIVESGNKKIVEFVVKAAGAGADREGAPGAVVNVIVIFLVGESRVINSSNKSPAGGDVYDEYIERSQSRVRGIEAGSDKNKWMDCKEEMVKCESESTEDVVVCEFELEGERTCENGSEIVEDKQIVELPA</sequence>
<dbReference type="EMBL" id="JBBPBN010000030">
    <property type="protein sequence ID" value="KAK9004643.1"/>
    <property type="molecule type" value="Genomic_DNA"/>
</dbReference>
<dbReference type="PANTHER" id="PTHR35762">
    <property type="entry name" value="TRANSMEMBRANE PROTEIN"/>
    <property type="match status" value="1"/>
</dbReference>
<protein>
    <submittedName>
        <fullName evidence="1">Uncharacterized protein</fullName>
    </submittedName>
</protein>
<keyword evidence="2" id="KW-1185">Reference proteome</keyword>
<comment type="caution">
    <text evidence="1">The sequence shown here is derived from an EMBL/GenBank/DDBJ whole genome shotgun (WGS) entry which is preliminary data.</text>
</comment>
<dbReference type="PANTHER" id="PTHR35762:SF2">
    <property type="entry name" value="TRANSMEMBRANE PROTEIN"/>
    <property type="match status" value="1"/>
</dbReference>
<evidence type="ECO:0000313" key="2">
    <source>
        <dbReference type="Proteomes" id="UP001396334"/>
    </source>
</evidence>
<reference evidence="1 2" key="1">
    <citation type="journal article" date="2024" name="G3 (Bethesda)">
        <title>Genome assembly of Hibiscus sabdariffa L. provides insights into metabolisms of medicinal natural products.</title>
        <authorList>
            <person name="Kim T."/>
        </authorList>
    </citation>
    <scope>NUCLEOTIDE SEQUENCE [LARGE SCALE GENOMIC DNA]</scope>
    <source>
        <strain evidence="1">TK-2024</strain>
        <tissue evidence="1">Old leaves</tissue>
    </source>
</reference>
<accession>A0ABR2QVK1</accession>